<dbReference type="InterPro" id="IPR046953">
    <property type="entry name" value="Spore_GerAC-like_C"/>
</dbReference>
<dbReference type="GO" id="GO:0009847">
    <property type="term" value="P:spore germination"/>
    <property type="evidence" value="ECO:0007669"/>
    <property type="project" value="InterPro"/>
</dbReference>
<evidence type="ECO:0000256" key="2">
    <source>
        <dbReference type="ARBA" id="ARBA00007886"/>
    </source>
</evidence>
<evidence type="ECO:0000256" key="1">
    <source>
        <dbReference type="ARBA" id="ARBA00004635"/>
    </source>
</evidence>
<organism evidence="11 12">
    <name type="scientific">Syntrophobotulus glycolicus (strain DSM 8271 / FlGlyR)</name>
    <dbReference type="NCBI Taxonomy" id="645991"/>
    <lineage>
        <taxon>Bacteria</taxon>
        <taxon>Bacillati</taxon>
        <taxon>Bacillota</taxon>
        <taxon>Clostridia</taxon>
        <taxon>Eubacteriales</taxon>
        <taxon>Desulfitobacteriaceae</taxon>
        <taxon>Syntrophobotulus</taxon>
    </lineage>
</organism>
<reference evidence="12" key="2">
    <citation type="submission" date="2011-02" db="EMBL/GenBank/DDBJ databases">
        <title>The complete genome of Syntrophobotulus glycolicus DSM 8271.</title>
        <authorList>
            <person name="Lucas S."/>
            <person name="Copeland A."/>
            <person name="Lapidus A."/>
            <person name="Bruce D."/>
            <person name="Goodwin L."/>
            <person name="Pitluck S."/>
            <person name="Kyrpides N."/>
            <person name="Mavromatis K."/>
            <person name="Pagani I."/>
            <person name="Ivanova N."/>
            <person name="Mikhailova N."/>
            <person name="Chertkov O."/>
            <person name="Held B."/>
            <person name="Detter J.C."/>
            <person name="Tapia R."/>
            <person name="Han C."/>
            <person name="Land M."/>
            <person name="Hauser L."/>
            <person name="Markowitz V."/>
            <person name="Cheng J.-F."/>
            <person name="Hugenholtz P."/>
            <person name="Woyke T."/>
            <person name="Wu D."/>
            <person name="Spring S."/>
            <person name="Schroeder M."/>
            <person name="Brambilla E."/>
            <person name="Klenk H.-P."/>
            <person name="Eisen J.A."/>
        </authorList>
    </citation>
    <scope>NUCLEOTIDE SEQUENCE [LARGE SCALE GENOMIC DNA]</scope>
    <source>
        <strain evidence="12">DSM 8271 / FlGlyR</strain>
    </source>
</reference>
<dbReference type="NCBIfam" id="TIGR02887">
    <property type="entry name" value="spore_ger_x_C"/>
    <property type="match status" value="1"/>
</dbReference>
<keyword evidence="6" id="KW-0564">Palmitate</keyword>
<dbReference type="Gene3D" id="3.30.300.210">
    <property type="entry name" value="Nutrient germinant receptor protein C, domain 3"/>
    <property type="match status" value="1"/>
</dbReference>
<dbReference type="InterPro" id="IPR008844">
    <property type="entry name" value="Spore_GerAC-like"/>
</dbReference>
<evidence type="ECO:0000313" key="12">
    <source>
        <dbReference type="Proteomes" id="UP000007488"/>
    </source>
</evidence>
<evidence type="ECO:0000256" key="5">
    <source>
        <dbReference type="ARBA" id="ARBA00023136"/>
    </source>
</evidence>
<protein>
    <submittedName>
        <fullName evidence="11">Germination protein, Ger(X)C family</fullName>
    </submittedName>
</protein>
<reference evidence="11 12" key="1">
    <citation type="journal article" date="2011" name="Stand. Genomic Sci.">
        <title>Complete genome sequence of Syntrophobotulus glycolicus type strain (FlGlyR).</title>
        <authorList>
            <person name="Han C."/>
            <person name="Mwirichia R."/>
            <person name="Chertkov O."/>
            <person name="Held B."/>
            <person name="Lapidus A."/>
            <person name="Nolan M."/>
            <person name="Lucas S."/>
            <person name="Hammon N."/>
            <person name="Deshpande S."/>
            <person name="Cheng J.F."/>
            <person name="Tapia R."/>
            <person name="Goodwin L."/>
            <person name="Pitluck S."/>
            <person name="Huntemann M."/>
            <person name="Liolios K."/>
            <person name="Ivanova N."/>
            <person name="Pagani I."/>
            <person name="Mavromatis K."/>
            <person name="Ovchinikova G."/>
            <person name="Pati A."/>
            <person name="Chen A."/>
            <person name="Palaniappan K."/>
            <person name="Land M."/>
            <person name="Hauser L."/>
            <person name="Brambilla E.M."/>
            <person name="Rohde M."/>
            <person name="Spring S."/>
            <person name="Sikorski J."/>
            <person name="Goker M."/>
            <person name="Woyke T."/>
            <person name="Bristow J."/>
            <person name="Eisen J.A."/>
            <person name="Markowitz V."/>
            <person name="Hugenholtz P."/>
            <person name="Kyrpides N.C."/>
            <person name="Klenk H.P."/>
            <person name="Detter J.C."/>
        </authorList>
    </citation>
    <scope>NUCLEOTIDE SEQUENCE [LARGE SCALE GENOMIC DNA]</scope>
    <source>
        <strain evidence="12">DSM 8271 / FlGlyR</strain>
    </source>
</reference>
<dbReference type="GO" id="GO:0016020">
    <property type="term" value="C:membrane"/>
    <property type="evidence" value="ECO:0007669"/>
    <property type="project" value="UniProtKB-SubCell"/>
</dbReference>
<dbReference type="HOGENOM" id="CLU_051140_0_0_9"/>
<dbReference type="PANTHER" id="PTHR35789">
    <property type="entry name" value="SPORE GERMINATION PROTEIN B3"/>
    <property type="match status" value="1"/>
</dbReference>
<keyword evidence="12" id="KW-1185">Reference proteome</keyword>
<keyword evidence="7" id="KW-0449">Lipoprotein</keyword>
<dbReference type="InterPro" id="IPR057336">
    <property type="entry name" value="GerAC_N"/>
</dbReference>
<dbReference type="eggNOG" id="ENOG502Z9N7">
    <property type="taxonomic scope" value="Bacteria"/>
</dbReference>
<comment type="similarity">
    <text evidence="2">Belongs to the GerABKC lipoprotein family.</text>
</comment>
<evidence type="ECO:0000256" key="8">
    <source>
        <dbReference type="SAM" id="MobiDB-lite"/>
    </source>
</evidence>
<evidence type="ECO:0000256" key="6">
    <source>
        <dbReference type="ARBA" id="ARBA00023139"/>
    </source>
</evidence>
<dbReference type="PANTHER" id="PTHR35789:SF1">
    <property type="entry name" value="SPORE GERMINATION PROTEIN B3"/>
    <property type="match status" value="1"/>
</dbReference>
<accession>F0SUW4</accession>
<feature type="domain" description="Spore germination protein N-terminal" evidence="10">
    <location>
        <begin position="30"/>
        <end position="201"/>
    </location>
</feature>
<keyword evidence="4" id="KW-0732">Signal</keyword>
<proteinExistence type="inferred from homology"/>
<dbReference type="Pfam" id="PF05504">
    <property type="entry name" value="Spore_GerAC"/>
    <property type="match status" value="1"/>
</dbReference>
<dbReference type="EMBL" id="CP002547">
    <property type="protein sequence ID" value="ADY56680.1"/>
    <property type="molecule type" value="Genomic_DNA"/>
</dbReference>
<keyword evidence="3" id="KW-0309">Germination</keyword>
<feature type="domain" description="Spore germination GerAC-like C-terminal" evidence="9">
    <location>
        <begin position="262"/>
        <end position="430"/>
    </location>
</feature>
<evidence type="ECO:0000256" key="4">
    <source>
        <dbReference type="ARBA" id="ARBA00022729"/>
    </source>
</evidence>
<name>F0SUW4_SYNGF</name>
<dbReference type="STRING" id="645991.Sgly_2393"/>
<evidence type="ECO:0000256" key="3">
    <source>
        <dbReference type="ARBA" id="ARBA00022544"/>
    </source>
</evidence>
<evidence type="ECO:0000259" key="9">
    <source>
        <dbReference type="Pfam" id="PF05504"/>
    </source>
</evidence>
<dbReference type="OrthoDB" id="9816067at2"/>
<dbReference type="AlphaFoldDB" id="F0SUW4"/>
<dbReference type="KEGG" id="sgy:Sgly_2393"/>
<keyword evidence="5" id="KW-0472">Membrane</keyword>
<dbReference type="Pfam" id="PF25198">
    <property type="entry name" value="Spore_GerAC_N"/>
    <property type="match status" value="1"/>
</dbReference>
<dbReference type="InterPro" id="IPR038501">
    <property type="entry name" value="Spore_GerAC_C_sf"/>
</dbReference>
<comment type="subcellular location">
    <subcellularLocation>
        <location evidence="1">Membrane</location>
        <topology evidence="1">Lipid-anchor</topology>
    </subcellularLocation>
</comment>
<evidence type="ECO:0000256" key="7">
    <source>
        <dbReference type="ARBA" id="ARBA00023288"/>
    </source>
</evidence>
<sequence length="448" mass="50121">MKKAKTAEKKKVLILLLAALILIPVSGCWNRRELNNIGILGAVGIDIQGEKIIVTTEIIRPKAYGGEARSNQESFVMDQTTGDSVLEALRNATEKFDRKIFLADCKVFILSEEAAKKGFMDYMDFWMRDHESRLYAYVFVVKGAKPSDVMGKSEGIEDIPSIYLQSLAKAQRANSKSVSIELLDFIKEYYSIGKQPVCGVLQLVEMKTEESQGQKKSTEKAGSDQANSSESRGEADMTIEESGKNGDLPQNDPDKEKEILDEGAAVFLKDRLVGFLGGEETKAVNFVNNKVSSGTIVAKKPDRVQTVEILESKCKREVLLQEDGSIIINLNLKISGSIGELTGQGKTMVEDSTEIDLQKIQDANSEVTKKQIEEVITKTQREFQSDVFGFGLEFHKKYPQEWERIKYDWNQKFSTAQVNVQVETTILETGLLRLPTHTLTGEEIMEYD</sequence>
<feature type="region of interest" description="Disordered" evidence="8">
    <location>
        <begin position="209"/>
        <end position="255"/>
    </location>
</feature>
<dbReference type="Proteomes" id="UP000007488">
    <property type="component" value="Chromosome"/>
</dbReference>
<feature type="compositionally biased region" description="Basic and acidic residues" evidence="8">
    <location>
        <begin position="209"/>
        <end position="222"/>
    </location>
</feature>
<evidence type="ECO:0000313" key="11">
    <source>
        <dbReference type="EMBL" id="ADY56680.1"/>
    </source>
</evidence>
<dbReference type="RefSeq" id="WP_013625545.1">
    <property type="nucleotide sequence ID" value="NC_015172.1"/>
</dbReference>
<gene>
    <name evidence="11" type="ordered locus">Sgly_2393</name>
</gene>
<evidence type="ECO:0000259" key="10">
    <source>
        <dbReference type="Pfam" id="PF25198"/>
    </source>
</evidence>